<dbReference type="GO" id="GO:0016780">
    <property type="term" value="F:phosphotransferase activity, for other substituted phosphate groups"/>
    <property type="evidence" value="ECO:0007669"/>
    <property type="project" value="InterPro"/>
</dbReference>
<keyword evidence="2" id="KW-1133">Transmembrane helix</keyword>
<feature type="transmembrane region" description="Helical" evidence="2">
    <location>
        <begin position="170"/>
        <end position="189"/>
    </location>
</feature>
<reference evidence="3" key="1">
    <citation type="submission" date="2018-05" db="EMBL/GenBank/DDBJ databases">
        <authorList>
            <person name="Lanie J.A."/>
            <person name="Ng W.-L."/>
            <person name="Kazmierczak K.M."/>
            <person name="Andrzejewski T.M."/>
            <person name="Davidsen T.M."/>
            <person name="Wayne K.J."/>
            <person name="Tettelin H."/>
            <person name="Glass J.I."/>
            <person name="Rusch D."/>
            <person name="Podicherti R."/>
            <person name="Tsui H.-C.T."/>
            <person name="Winkler M.E."/>
        </authorList>
    </citation>
    <scope>NUCLEOTIDE SEQUENCE</scope>
</reference>
<dbReference type="InterPro" id="IPR000462">
    <property type="entry name" value="CDP-OH_P_trans"/>
</dbReference>
<dbReference type="Pfam" id="PF01066">
    <property type="entry name" value="CDP-OH_P_transf"/>
    <property type="match status" value="1"/>
</dbReference>
<keyword evidence="2" id="KW-0472">Membrane</keyword>
<dbReference type="Gene3D" id="1.20.120.1760">
    <property type="match status" value="1"/>
</dbReference>
<keyword evidence="1" id="KW-0808">Transferase</keyword>
<name>A0A381ZGF7_9ZZZZ</name>
<protein>
    <recommendedName>
        <fullName evidence="4">CDP-alcohol phosphatidyltransferase C-terminal domain-containing protein</fullName>
    </recommendedName>
</protein>
<keyword evidence="2" id="KW-0812">Transmembrane</keyword>
<organism evidence="3">
    <name type="scientific">marine metagenome</name>
    <dbReference type="NCBI Taxonomy" id="408172"/>
    <lineage>
        <taxon>unclassified sequences</taxon>
        <taxon>metagenomes</taxon>
        <taxon>ecological metagenomes</taxon>
    </lineage>
</organism>
<evidence type="ECO:0008006" key="4">
    <source>
        <dbReference type="Google" id="ProtNLM"/>
    </source>
</evidence>
<accession>A0A381ZGF7</accession>
<dbReference type="InterPro" id="IPR048254">
    <property type="entry name" value="CDP_ALCOHOL_P_TRANSF_CS"/>
</dbReference>
<dbReference type="GO" id="GO:0008654">
    <property type="term" value="P:phospholipid biosynthetic process"/>
    <property type="evidence" value="ECO:0007669"/>
    <property type="project" value="InterPro"/>
</dbReference>
<gene>
    <name evidence="3" type="ORF">METZ01_LOCUS141252</name>
</gene>
<dbReference type="AlphaFoldDB" id="A0A381ZGF7"/>
<proteinExistence type="predicted"/>
<sequence length="194" mass="22926">MKYNWNEFKTNEDKKIKNYDIVDKSIHKFITYPILPTLVQLGFTPNFITTISLICGIISFVLISYDNYICGSVFFMLRYIADCLDGAVARLTKQTSEFGDIMDHCVDYFTFILFYISCYTKNFSNIFMIILHIFLFSSIIHYALIYRKTKKGIIYTLTKWIPIDENMFKWTKYFSTGMLTLFCSVGIFLHKYKN</sequence>
<evidence type="ECO:0000256" key="2">
    <source>
        <dbReference type="SAM" id="Phobius"/>
    </source>
</evidence>
<feature type="transmembrane region" description="Helical" evidence="2">
    <location>
        <begin position="47"/>
        <end position="68"/>
    </location>
</feature>
<dbReference type="InterPro" id="IPR043130">
    <property type="entry name" value="CDP-OH_PTrfase_TM_dom"/>
</dbReference>
<evidence type="ECO:0000256" key="1">
    <source>
        <dbReference type="ARBA" id="ARBA00022679"/>
    </source>
</evidence>
<dbReference type="PROSITE" id="PS00379">
    <property type="entry name" value="CDP_ALCOHOL_P_TRANSF"/>
    <property type="match status" value="1"/>
</dbReference>
<feature type="transmembrane region" description="Helical" evidence="2">
    <location>
        <begin position="126"/>
        <end position="145"/>
    </location>
</feature>
<evidence type="ECO:0000313" key="3">
    <source>
        <dbReference type="EMBL" id="SVA88398.1"/>
    </source>
</evidence>
<dbReference type="EMBL" id="UINC01021250">
    <property type="protein sequence ID" value="SVA88398.1"/>
    <property type="molecule type" value="Genomic_DNA"/>
</dbReference>
<dbReference type="GO" id="GO:0016020">
    <property type="term" value="C:membrane"/>
    <property type="evidence" value="ECO:0007669"/>
    <property type="project" value="InterPro"/>
</dbReference>